<dbReference type="SUPFAM" id="SSF51735">
    <property type="entry name" value="NAD(P)-binding Rossmann-fold domains"/>
    <property type="match status" value="1"/>
</dbReference>
<protein>
    <submittedName>
        <fullName evidence="2">Nucleoside-diphosphate-sugar epimerase</fullName>
    </submittedName>
</protein>
<dbReference type="PANTHER" id="PTHR48079">
    <property type="entry name" value="PROTEIN YEEZ"/>
    <property type="match status" value="1"/>
</dbReference>
<dbReference type="PANTHER" id="PTHR48079:SF6">
    <property type="entry name" value="NAD(P)-BINDING DOMAIN-CONTAINING PROTEIN-RELATED"/>
    <property type="match status" value="1"/>
</dbReference>
<dbReference type="RefSeq" id="WP_167950261.1">
    <property type="nucleotide sequence ID" value="NZ_BAAAPQ010000026.1"/>
</dbReference>
<dbReference type="AlphaFoldDB" id="A0A846RWN3"/>
<reference evidence="2 3" key="1">
    <citation type="submission" date="2020-03" db="EMBL/GenBank/DDBJ databases">
        <title>Sequencing the genomes of 1000 actinobacteria strains.</title>
        <authorList>
            <person name="Klenk H.-P."/>
        </authorList>
    </citation>
    <scope>NUCLEOTIDE SEQUENCE [LARGE SCALE GENOMIC DNA]</scope>
    <source>
        <strain evidence="2 3">DSM 18964</strain>
    </source>
</reference>
<evidence type="ECO:0000256" key="1">
    <source>
        <dbReference type="SAM" id="MobiDB-lite"/>
    </source>
</evidence>
<gene>
    <name evidence="2" type="ORF">BKA07_001411</name>
</gene>
<dbReference type="InterPro" id="IPR051783">
    <property type="entry name" value="NAD(P)-dependent_oxidoreduct"/>
</dbReference>
<name>A0A846RWN3_9MICO</name>
<dbReference type="InterPro" id="IPR036291">
    <property type="entry name" value="NAD(P)-bd_dom_sf"/>
</dbReference>
<dbReference type="GO" id="GO:0005737">
    <property type="term" value="C:cytoplasm"/>
    <property type="evidence" value="ECO:0007669"/>
    <property type="project" value="TreeGrafter"/>
</dbReference>
<keyword evidence="3" id="KW-1185">Reference proteome</keyword>
<comment type="caution">
    <text evidence="2">The sequence shown here is derived from an EMBL/GenBank/DDBJ whole genome shotgun (WGS) entry which is preliminary data.</text>
</comment>
<evidence type="ECO:0000313" key="3">
    <source>
        <dbReference type="Proteomes" id="UP000576792"/>
    </source>
</evidence>
<evidence type="ECO:0000313" key="2">
    <source>
        <dbReference type="EMBL" id="NJC56376.1"/>
    </source>
</evidence>
<sequence length="286" mass="31032">MRILLAGCGDLGIRLGLKLVGNGHEVIGLRRRSEELPASFEALSVDLIHPGTATVGSVDAVVITLTPDDYSAAGYERTHVRGAKGLIRILDVRPKRVILVSSTRVLGPASPGEAANEDTLPQPDSGPARALWETEELIRSTFASASIVRAAGIYGRENSQLVDGVCAGRPVNYRRWTNRIHHADLVRALEDLLVEPDPPRLLHAVDSCPAPLGDVVEFLASALHVSPPPDLSEEPEAGRRLDNTRFRDFIGPLVFPSFREGYSSQLRPTSTPLGDQQGSRPTMRYD</sequence>
<feature type="region of interest" description="Disordered" evidence="1">
    <location>
        <begin position="262"/>
        <end position="286"/>
    </location>
</feature>
<dbReference type="GO" id="GO:0004029">
    <property type="term" value="F:aldehyde dehydrogenase (NAD+) activity"/>
    <property type="evidence" value="ECO:0007669"/>
    <property type="project" value="TreeGrafter"/>
</dbReference>
<dbReference type="Gene3D" id="3.40.50.720">
    <property type="entry name" value="NAD(P)-binding Rossmann-like Domain"/>
    <property type="match status" value="1"/>
</dbReference>
<organism evidence="2 3">
    <name type="scientific">Brevibacterium marinum</name>
    <dbReference type="NCBI Taxonomy" id="418643"/>
    <lineage>
        <taxon>Bacteria</taxon>
        <taxon>Bacillati</taxon>
        <taxon>Actinomycetota</taxon>
        <taxon>Actinomycetes</taxon>
        <taxon>Micrococcales</taxon>
        <taxon>Brevibacteriaceae</taxon>
        <taxon>Brevibacterium</taxon>
    </lineage>
</organism>
<dbReference type="Proteomes" id="UP000576792">
    <property type="component" value="Unassembled WGS sequence"/>
</dbReference>
<proteinExistence type="predicted"/>
<feature type="region of interest" description="Disordered" evidence="1">
    <location>
        <begin position="107"/>
        <end position="127"/>
    </location>
</feature>
<dbReference type="EMBL" id="JAATJN010000001">
    <property type="protein sequence ID" value="NJC56376.1"/>
    <property type="molecule type" value="Genomic_DNA"/>
</dbReference>
<feature type="compositionally biased region" description="Polar residues" evidence="1">
    <location>
        <begin position="262"/>
        <end position="280"/>
    </location>
</feature>
<accession>A0A846RWN3</accession>
<dbReference type="CDD" id="cd05266">
    <property type="entry name" value="SDR_a4"/>
    <property type="match status" value="1"/>
</dbReference>